<reference evidence="4 5" key="1">
    <citation type="submission" date="2018-07" db="EMBL/GenBank/DDBJ databases">
        <title>Complete genome sequence of Flavobacterium arcticum type strain SM1502T.</title>
        <authorList>
            <person name="Li Y."/>
            <person name="Li D.-D."/>
        </authorList>
    </citation>
    <scope>NUCLEOTIDE SEQUENCE [LARGE SCALE GENOMIC DNA]</scope>
    <source>
        <strain evidence="4 5">SM1502</strain>
    </source>
</reference>
<dbReference type="InterPro" id="IPR026444">
    <property type="entry name" value="Secre_tail"/>
</dbReference>
<dbReference type="EMBL" id="CP031188">
    <property type="protein sequence ID" value="AXG73456.1"/>
    <property type="molecule type" value="Genomic_DNA"/>
</dbReference>
<sequence length="290" mass="30778">MKKIYSLSLLMAVSLSFAQTPIITGVMDGPCTGGHPKAVEIYANGTVDFANYSLENQSNANTTWGNTLNLASFGTVTDDFIYIVSADTNTSFSSEFADVPSSHIFYTSTENGEPAPVSINGDDRVRIIDVGMTVIDQYGEEGVDGSETTWEYLDSWARRVDGTGPNGGTFNADNWTYGGVDALDGLGLCNAEAALSTIVPFGQYNATASVQQNSISTLKMFPNPLSGSILNITSNANATKVVAIYDVLGKQVVNTVTKNGTINVSGLTSGVYIVKITEEGKTATRKLVVK</sequence>
<organism evidence="4 5">
    <name type="scientific">Flavobacterium arcticum</name>
    <dbReference type="NCBI Taxonomy" id="1784713"/>
    <lineage>
        <taxon>Bacteria</taxon>
        <taxon>Pseudomonadati</taxon>
        <taxon>Bacteroidota</taxon>
        <taxon>Flavobacteriia</taxon>
        <taxon>Flavobacteriales</taxon>
        <taxon>Flavobacteriaceae</taxon>
        <taxon>Flavobacterium</taxon>
    </lineage>
</organism>
<dbReference type="Pfam" id="PF18962">
    <property type="entry name" value="Por_Secre_tail"/>
    <property type="match status" value="1"/>
</dbReference>
<dbReference type="Proteomes" id="UP000253951">
    <property type="component" value="Chromosome"/>
</dbReference>
<evidence type="ECO:0000256" key="1">
    <source>
        <dbReference type="ARBA" id="ARBA00022729"/>
    </source>
</evidence>
<evidence type="ECO:0000313" key="4">
    <source>
        <dbReference type="EMBL" id="AXG73456.1"/>
    </source>
</evidence>
<keyword evidence="5" id="KW-1185">Reference proteome</keyword>
<dbReference type="RefSeq" id="WP_114677217.1">
    <property type="nucleotide sequence ID" value="NZ_CP031188.1"/>
</dbReference>
<accession>A0A345HA46</accession>
<protein>
    <submittedName>
        <fullName evidence="4">T9SS C-terminal target domain-containing protein</fullName>
    </submittedName>
</protein>
<dbReference type="AlphaFoldDB" id="A0A345HA46"/>
<evidence type="ECO:0000259" key="3">
    <source>
        <dbReference type="Pfam" id="PF18962"/>
    </source>
</evidence>
<dbReference type="NCBIfam" id="TIGR04183">
    <property type="entry name" value="Por_Secre_tail"/>
    <property type="match status" value="1"/>
</dbReference>
<feature type="chain" id="PRO_5016558521" evidence="2">
    <location>
        <begin position="19"/>
        <end position="290"/>
    </location>
</feature>
<dbReference type="KEGG" id="fat:DVK85_04095"/>
<proteinExistence type="predicted"/>
<dbReference type="OrthoDB" id="1056765at2"/>
<keyword evidence="1 2" id="KW-0732">Signal</keyword>
<evidence type="ECO:0000256" key="2">
    <source>
        <dbReference type="SAM" id="SignalP"/>
    </source>
</evidence>
<gene>
    <name evidence="4" type="ORF">DVK85_04095</name>
</gene>
<evidence type="ECO:0000313" key="5">
    <source>
        <dbReference type="Proteomes" id="UP000253951"/>
    </source>
</evidence>
<feature type="signal peptide" evidence="2">
    <location>
        <begin position="1"/>
        <end position="18"/>
    </location>
</feature>
<name>A0A345HA46_9FLAO</name>
<feature type="domain" description="Secretion system C-terminal sorting" evidence="3">
    <location>
        <begin position="220"/>
        <end position="289"/>
    </location>
</feature>